<dbReference type="RefSeq" id="WP_359979587.1">
    <property type="nucleotide sequence ID" value="NZ_JBEZLS010000008.1"/>
</dbReference>
<evidence type="ECO:0000313" key="3">
    <source>
        <dbReference type="Proteomes" id="UP001551582"/>
    </source>
</evidence>
<protein>
    <submittedName>
        <fullName evidence="2">ANTAR domain-containing protein</fullName>
    </submittedName>
</protein>
<gene>
    <name evidence="2" type="ORF">AB0D65_13500</name>
</gene>
<comment type="caution">
    <text evidence="2">The sequence shown here is derived from an EMBL/GenBank/DDBJ whole genome shotgun (WGS) entry which is preliminary data.</text>
</comment>
<dbReference type="Proteomes" id="UP001551582">
    <property type="component" value="Unassembled WGS sequence"/>
</dbReference>
<keyword evidence="3" id="KW-1185">Reference proteome</keyword>
<name>A0ABV3E4C5_9ACTN</name>
<organism evidence="2 3">
    <name type="scientific">Streptomyces griseoloalbus</name>
    <dbReference type="NCBI Taxonomy" id="67303"/>
    <lineage>
        <taxon>Bacteria</taxon>
        <taxon>Bacillati</taxon>
        <taxon>Actinomycetota</taxon>
        <taxon>Actinomycetes</taxon>
        <taxon>Kitasatosporales</taxon>
        <taxon>Streptomycetaceae</taxon>
        <taxon>Streptomyces</taxon>
    </lineage>
</organism>
<proteinExistence type="predicted"/>
<accession>A0ABV3E4C5</accession>
<dbReference type="InterPro" id="IPR036388">
    <property type="entry name" value="WH-like_DNA-bd_sf"/>
</dbReference>
<dbReference type="EMBL" id="JBEZLS010000008">
    <property type="protein sequence ID" value="MEU9352000.1"/>
    <property type="molecule type" value="Genomic_DNA"/>
</dbReference>
<feature type="domain" description="ANTAR" evidence="1">
    <location>
        <begin position="20"/>
        <end position="81"/>
    </location>
</feature>
<dbReference type="InterPro" id="IPR005561">
    <property type="entry name" value="ANTAR"/>
</dbReference>
<dbReference type="SMART" id="SM01012">
    <property type="entry name" value="ANTAR"/>
    <property type="match status" value="1"/>
</dbReference>
<dbReference type="InterPro" id="IPR024189">
    <property type="entry name" value="ANTAR_transcrpt_antiterm_reg"/>
</dbReference>
<reference evidence="2 3" key="1">
    <citation type="submission" date="2024-06" db="EMBL/GenBank/DDBJ databases">
        <title>The Natural Products Discovery Center: Release of the First 8490 Sequenced Strains for Exploring Actinobacteria Biosynthetic Diversity.</title>
        <authorList>
            <person name="Kalkreuter E."/>
            <person name="Kautsar S.A."/>
            <person name="Yang D."/>
            <person name="Bader C.D."/>
            <person name="Teijaro C.N."/>
            <person name="Fluegel L."/>
            <person name="Davis C.M."/>
            <person name="Simpson J.R."/>
            <person name="Lauterbach L."/>
            <person name="Steele A.D."/>
            <person name="Gui C."/>
            <person name="Meng S."/>
            <person name="Li G."/>
            <person name="Viehrig K."/>
            <person name="Ye F."/>
            <person name="Su P."/>
            <person name="Kiefer A.F."/>
            <person name="Nichols A."/>
            <person name="Cepeda A.J."/>
            <person name="Yan W."/>
            <person name="Fan B."/>
            <person name="Jiang Y."/>
            <person name="Adhikari A."/>
            <person name="Zheng C.-J."/>
            <person name="Schuster L."/>
            <person name="Cowan T.M."/>
            <person name="Smanski M.J."/>
            <person name="Chevrette M.G."/>
            <person name="De Carvalho L.P.S."/>
            <person name="Shen B."/>
        </authorList>
    </citation>
    <scope>NUCLEOTIDE SEQUENCE [LARGE SCALE GENOMIC DNA]</scope>
    <source>
        <strain evidence="2 3">NPDC048274</strain>
    </source>
</reference>
<dbReference type="Gene3D" id="1.10.10.10">
    <property type="entry name" value="Winged helix-like DNA-binding domain superfamily/Winged helix DNA-binding domain"/>
    <property type="match status" value="1"/>
</dbReference>
<dbReference type="Pfam" id="PF03861">
    <property type="entry name" value="ANTAR"/>
    <property type="match status" value="1"/>
</dbReference>
<evidence type="ECO:0000313" key="2">
    <source>
        <dbReference type="EMBL" id="MEU9352000.1"/>
    </source>
</evidence>
<dbReference type="PROSITE" id="PS50921">
    <property type="entry name" value="ANTAR"/>
    <property type="match status" value="1"/>
</dbReference>
<dbReference type="InterPro" id="IPR011006">
    <property type="entry name" value="CheY-like_superfamily"/>
</dbReference>
<dbReference type="PIRSF" id="PIRSF010636">
    <property type="entry name" value="ANTAR_solo"/>
    <property type="match status" value="1"/>
</dbReference>
<evidence type="ECO:0000259" key="1">
    <source>
        <dbReference type="PROSITE" id="PS50921"/>
    </source>
</evidence>
<sequence length="105" mass="11296">MTTSRAQRPSPGARHDDAAIADLEQENAQLQHAVGSHATVDQAIGVLLATHQIAPTSGFEVLREVSQRTNVKLHTVAEALIDWALGRPLPEPIGQELDAAVQRHP</sequence>
<dbReference type="SUPFAM" id="SSF52172">
    <property type="entry name" value="CheY-like"/>
    <property type="match status" value="1"/>
</dbReference>